<accession>A0A0N0P585</accession>
<keyword evidence="3" id="KW-1185">Reference proteome</keyword>
<feature type="compositionally biased region" description="Low complexity" evidence="1">
    <location>
        <begin position="30"/>
        <end position="45"/>
    </location>
</feature>
<dbReference type="OMA" id="TIKECTM"/>
<feature type="compositionally biased region" description="Acidic residues" evidence="1">
    <location>
        <begin position="439"/>
        <end position="457"/>
    </location>
</feature>
<dbReference type="EMBL" id="LJSK01000171">
    <property type="protein sequence ID" value="KPI85707.1"/>
    <property type="molecule type" value="Genomic_DNA"/>
</dbReference>
<feature type="region of interest" description="Disordered" evidence="1">
    <location>
        <begin position="30"/>
        <end position="55"/>
    </location>
</feature>
<evidence type="ECO:0000313" key="3">
    <source>
        <dbReference type="Proteomes" id="UP000038009"/>
    </source>
</evidence>
<name>A0A0N0P585_LEPSE</name>
<dbReference type="AlphaFoldDB" id="A0A0N0P585"/>
<dbReference type="OrthoDB" id="273662at2759"/>
<organism evidence="2 3">
    <name type="scientific">Leptomonas seymouri</name>
    <dbReference type="NCBI Taxonomy" id="5684"/>
    <lineage>
        <taxon>Eukaryota</taxon>
        <taxon>Discoba</taxon>
        <taxon>Euglenozoa</taxon>
        <taxon>Kinetoplastea</taxon>
        <taxon>Metakinetoplastina</taxon>
        <taxon>Trypanosomatida</taxon>
        <taxon>Trypanosomatidae</taxon>
        <taxon>Leishmaniinae</taxon>
        <taxon>Leptomonas</taxon>
    </lineage>
</organism>
<feature type="region of interest" description="Disordered" evidence="1">
    <location>
        <begin position="110"/>
        <end position="217"/>
    </location>
</feature>
<comment type="caution">
    <text evidence="2">The sequence shown here is derived from an EMBL/GenBank/DDBJ whole genome shotgun (WGS) entry which is preliminary data.</text>
</comment>
<gene>
    <name evidence="2" type="ORF">ABL78_5239</name>
</gene>
<dbReference type="VEuPathDB" id="TriTrypDB:Lsey_0171_0150"/>
<feature type="compositionally biased region" description="Basic and acidic residues" evidence="1">
    <location>
        <begin position="190"/>
        <end position="199"/>
    </location>
</feature>
<feature type="compositionally biased region" description="Basic residues" evidence="1">
    <location>
        <begin position="466"/>
        <end position="476"/>
    </location>
</feature>
<feature type="region of interest" description="Disordered" evidence="1">
    <location>
        <begin position="383"/>
        <end position="614"/>
    </location>
</feature>
<sequence length="614" mass="64683">MLRQTLSRWLENKSVRPVISRAARTAGRPLPTLATTAAAPASSSPGYHSGNMDGLEDAESLDLMDDIPIEPLGRPLHTRALAHGSGRNASAQAMLSRLERKYHLPPADVQSGAAEHKSVGRQEQRSSTGSVRRVMSTPRRPHSPHPSAGALEEDAHTNPVPSSSERATMASHAGHTAAAAAGTSTGSVDNGHEPSHGAKEEEEDEGSAEASPSPNAAKSTDAYRFLLNHIDAEIAALQRRHSSVTTRRQNVQTRQTQRIKELFELMEAPWILLPTEMQPALPATGVDVYIKEQQLARQQRLSGGGSSTNAAGQDGQDKMYVLALHKNYKSMPAGRKRFYEEAASYNAAVRAEMKFQLTRGCTHFEAFLDRVKECTMDMAREGHVPELPSGRAHQRLHAQRSTPGSRYDGARRVHSAAEATEEVSRGRKQRPQAVRETPEDGEEEGLAEGGEAAEEPLNESSPAPKAAKKKGRRASRRIKEAVKTSAKGSAGGAAAGVGSVSSKSGKGGGGRKAPAPAKASHAATASKGKKKATKEAKPAKAAGGGASGARSKKSASAAASPGGSGVSRSIPLPNLGQLAVKKTKQAAVQPAKKKKTAPAVSKASKAKAAGGRKR</sequence>
<feature type="compositionally biased region" description="Low complexity" evidence="1">
    <location>
        <begin position="170"/>
        <end position="187"/>
    </location>
</feature>
<feature type="compositionally biased region" description="Low complexity" evidence="1">
    <location>
        <begin position="512"/>
        <end position="526"/>
    </location>
</feature>
<reference evidence="2 3" key="1">
    <citation type="journal article" date="2015" name="PLoS Pathog.">
        <title>Leptomonas seymouri: Adaptations to the Dixenous Life Cycle Analyzed by Genome Sequencing, Transcriptome Profiling and Co-infection with Leishmania donovani.</title>
        <authorList>
            <person name="Kraeva N."/>
            <person name="Butenko A."/>
            <person name="Hlavacova J."/>
            <person name="Kostygov A."/>
            <person name="Myskova J."/>
            <person name="Grybchuk D."/>
            <person name="Lestinova T."/>
            <person name="Votypka J."/>
            <person name="Volf P."/>
            <person name="Opperdoes F."/>
            <person name="Flegontov P."/>
            <person name="Lukes J."/>
            <person name="Yurchenko V."/>
        </authorList>
    </citation>
    <scope>NUCLEOTIDE SEQUENCE [LARGE SCALE GENOMIC DNA]</scope>
    <source>
        <strain evidence="2 3">ATCC 30220</strain>
    </source>
</reference>
<proteinExistence type="predicted"/>
<protein>
    <submittedName>
        <fullName evidence="2">Uncharacterized protein</fullName>
    </submittedName>
</protein>
<evidence type="ECO:0000313" key="2">
    <source>
        <dbReference type="EMBL" id="KPI85707.1"/>
    </source>
</evidence>
<dbReference type="Proteomes" id="UP000038009">
    <property type="component" value="Unassembled WGS sequence"/>
</dbReference>
<feature type="compositionally biased region" description="Basic and acidic residues" evidence="1">
    <location>
        <begin position="114"/>
        <end position="124"/>
    </location>
</feature>
<evidence type="ECO:0000256" key="1">
    <source>
        <dbReference type="SAM" id="MobiDB-lite"/>
    </source>
</evidence>
<feature type="compositionally biased region" description="Low complexity" evidence="1">
    <location>
        <begin position="597"/>
        <end position="614"/>
    </location>
</feature>